<dbReference type="SUPFAM" id="SSF82171">
    <property type="entry name" value="DPP6 N-terminal domain-like"/>
    <property type="match status" value="1"/>
</dbReference>
<proteinExistence type="predicted"/>
<name>A0A1D2AGM6_AUXPR</name>
<feature type="region of interest" description="Disordered" evidence="1">
    <location>
        <begin position="204"/>
        <end position="251"/>
    </location>
</feature>
<organism evidence="2">
    <name type="scientific">Auxenochlorella protothecoides</name>
    <name type="common">Green microalga</name>
    <name type="synonym">Chlorella protothecoides</name>
    <dbReference type="NCBI Taxonomy" id="3075"/>
    <lineage>
        <taxon>Eukaryota</taxon>
        <taxon>Viridiplantae</taxon>
        <taxon>Chlorophyta</taxon>
        <taxon>core chlorophytes</taxon>
        <taxon>Trebouxiophyceae</taxon>
        <taxon>Chlorellales</taxon>
        <taxon>Chlorellaceae</taxon>
        <taxon>Auxenochlorella</taxon>
    </lineage>
</organism>
<evidence type="ECO:0000313" key="2">
    <source>
        <dbReference type="EMBL" id="JAT78347.1"/>
    </source>
</evidence>
<protein>
    <submittedName>
        <fullName evidence="2">Uncharacterized protein</fullName>
    </submittedName>
</protein>
<evidence type="ECO:0000256" key="1">
    <source>
        <dbReference type="SAM" id="MobiDB-lite"/>
    </source>
</evidence>
<gene>
    <name evidence="2" type="ORF">g.60177</name>
</gene>
<accession>A0A1D2AGM6</accession>
<sequence length="545" mass="55351">MISASSCHHALDHALVLDGGRGSAFQYLVTSCDDGSPDRAFTFTANATGGDLWAVPGLPEDRAAALAEGESGVLAACFHSSVFLIQVEGRSARPLALPAPLAAVAGNVTHCAFAPGRGDTLAVELSRSGWAGPARHVAVWNLATGDVFPAAKYEDASWPGPHHLLTDLVPAWSPDGHTLALSTSGLWDQGCQAVLQDVSPAQAWAGGGLGEEEPWPGRARQSAAPTLLPGPGALAPAGAAGPAEALPSEGRAAGAASEAALPDVRVLLDVTGGRLSGLAHLRRAGADLAAWSLHAVVVLEETAAAGDARSAGDMKSTGDAAMAGDAAAASVGSSQATAASAAPGGAPPHLRMHFWQSSTAGTTPPQAGPVLASASLPAIKDALLGSQATGGAGGWRGAGWRGPWADLRAWVGWGASADAAPWRPEWALGAGAGAEEDPAAAELAAFISGRLADCAWERGPGSVVLALALPANLHYAVLQRLALDGSLHLLARLLVVWPVDVLTWHQAQAWEGVLGTVHLPWEYLSPGDAPAAERQRRGWDGAARE</sequence>
<feature type="compositionally biased region" description="Low complexity" evidence="1">
    <location>
        <begin position="223"/>
        <end position="251"/>
    </location>
</feature>
<dbReference type="EMBL" id="GDKF01000275">
    <property type="protein sequence ID" value="JAT78347.1"/>
    <property type="molecule type" value="Transcribed_RNA"/>
</dbReference>
<reference evidence="2" key="1">
    <citation type="submission" date="2015-08" db="EMBL/GenBank/DDBJ databases">
        <authorList>
            <person name="Babu N.S."/>
            <person name="Beckwith C.J."/>
            <person name="Beseler K.G."/>
            <person name="Brison A."/>
            <person name="Carone J.V."/>
            <person name="Caskin T.P."/>
            <person name="Diamond M."/>
            <person name="Durham M.E."/>
            <person name="Foxe J.M."/>
            <person name="Go M."/>
            <person name="Henderson B.A."/>
            <person name="Jones I.B."/>
            <person name="McGettigan J.A."/>
            <person name="Micheletti S.J."/>
            <person name="Nasrallah M.E."/>
            <person name="Ortiz D."/>
            <person name="Piller C.R."/>
            <person name="Privatt S.R."/>
            <person name="Schneider S.L."/>
            <person name="Sharp S."/>
            <person name="Smith T.C."/>
            <person name="Stanton J.D."/>
            <person name="Ullery H.E."/>
            <person name="Wilson R.J."/>
            <person name="Serrano M.G."/>
            <person name="Buck G."/>
            <person name="Lee V."/>
            <person name="Wang Y."/>
            <person name="Carvalho R."/>
            <person name="Voegtly L."/>
            <person name="Shi R."/>
            <person name="Duckworth R."/>
            <person name="Johnson A."/>
            <person name="Loviza R."/>
            <person name="Walstead R."/>
            <person name="Shah Z."/>
            <person name="Kiflezghi M."/>
            <person name="Wade K."/>
            <person name="Ball S.L."/>
            <person name="Bradley K.W."/>
            <person name="Asai D.J."/>
            <person name="Bowman C.A."/>
            <person name="Russell D.A."/>
            <person name="Pope W.H."/>
            <person name="Jacobs-Sera D."/>
            <person name="Hendrix R.W."/>
            <person name="Hatfull G.F."/>
        </authorList>
    </citation>
    <scope>NUCLEOTIDE SEQUENCE</scope>
</reference>
<dbReference type="AlphaFoldDB" id="A0A1D2AGM6"/>